<proteinExistence type="predicted"/>
<protein>
    <submittedName>
        <fullName evidence="1">Uncharacterized protein</fullName>
    </submittedName>
</protein>
<evidence type="ECO:0000313" key="1">
    <source>
        <dbReference type="EMBL" id="SVD12595.1"/>
    </source>
</evidence>
<organism evidence="1">
    <name type="scientific">marine metagenome</name>
    <dbReference type="NCBI Taxonomy" id="408172"/>
    <lineage>
        <taxon>unclassified sequences</taxon>
        <taxon>metagenomes</taxon>
        <taxon>ecological metagenomes</taxon>
    </lineage>
</organism>
<sequence>MDFKIKPENALHLWMGEGVVGEVKKNISEKKVAYS</sequence>
<reference evidence="1" key="1">
    <citation type="submission" date="2018-05" db="EMBL/GenBank/DDBJ databases">
        <authorList>
            <person name="Lanie J.A."/>
            <person name="Ng W.-L."/>
            <person name="Kazmierczak K.M."/>
            <person name="Andrzejewski T.M."/>
            <person name="Davidsen T.M."/>
            <person name="Wayne K.J."/>
            <person name="Tettelin H."/>
            <person name="Glass J.I."/>
            <person name="Rusch D."/>
            <person name="Podicherti R."/>
            <person name="Tsui H.-C.T."/>
            <person name="Winkler M.E."/>
        </authorList>
    </citation>
    <scope>NUCLEOTIDE SEQUENCE</scope>
</reference>
<dbReference type="AlphaFoldDB" id="A0A382SSY2"/>
<gene>
    <name evidence="1" type="ORF">METZ01_LOCUS365449</name>
</gene>
<name>A0A382SSY2_9ZZZZ</name>
<dbReference type="EMBL" id="UINC01131099">
    <property type="protein sequence ID" value="SVD12595.1"/>
    <property type="molecule type" value="Genomic_DNA"/>
</dbReference>
<accession>A0A382SSY2</accession>